<name>A0A8S5Q5N9_9CAUD</name>
<reference evidence="1" key="1">
    <citation type="journal article" date="2021" name="Proc. Natl. Acad. Sci. U.S.A.">
        <title>A Catalog of Tens of Thousands of Viruses from Human Metagenomes Reveals Hidden Associations with Chronic Diseases.</title>
        <authorList>
            <person name="Tisza M.J."/>
            <person name="Buck C.B."/>
        </authorList>
    </citation>
    <scope>NUCLEOTIDE SEQUENCE</scope>
    <source>
        <strain evidence="1">CtLNL10</strain>
    </source>
</reference>
<accession>A0A8S5Q5N9</accession>
<sequence length="112" mass="11688">MVGNTHGVNLDSVYFLGAGTSFNIKSKFPNDYKKFTNQNFMAGGTVNISNGDNNSGTGYASGTVSCSYNQSSGVLTVSNGGCRSSAPQNATVWGAGSFNPKVWMCTGKIKPI</sequence>
<dbReference type="EMBL" id="BK015570">
    <property type="protein sequence ID" value="DAE13844.1"/>
    <property type="molecule type" value="Genomic_DNA"/>
</dbReference>
<evidence type="ECO:0000313" key="1">
    <source>
        <dbReference type="EMBL" id="DAE13844.1"/>
    </source>
</evidence>
<organism evidence="1">
    <name type="scientific">Siphoviridae sp. ctLNL10</name>
    <dbReference type="NCBI Taxonomy" id="2825453"/>
    <lineage>
        <taxon>Viruses</taxon>
        <taxon>Duplodnaviria</taxon>
        <taxon>Heunggongvirae</taxon>
        <taxon>Uroviricota</taxon>
        <taxon>Caudoviricetes</taxon>
    </lineage>
</organism>
<proteinExistence type="predicted"/>
<protein>
    <submittedName>
        <fullName evidence="1">Uncharacterized protein</fullName>
    </submittedName>
</protein>